<keyword evidence="4 6" id="KW-1133">Transmembrane helix</keyword>
<feature type="transmembrane region" description="Helical" evidence="6">
    <location>
        <begin position="386"/>
        <end position="410"/>
    </location>
</feature>
<comment type="similarity">
    <text evidence="2">Belongs to the purine-cytosine permease (2.A.39) family.</text>
</comment>
<dbReference type="Gene3D" id="1.10.4160.10">
    <property type="entry name" value="Hydantoin permease"/>
    <property type="match status" value="1"/>
</dbReference>
<dbReference type="InterPro" id="IPR045225">
    <property type="entry name" value="Uracil/uridine/allantoin_perm"/>
</dbReference>
<protein>
    <submittedName>
        <fullName evidence="7">NCS1 family nucleobase:cation symporter-1</fullName>
    </submittedName>
</protein>
<dbReference type="PANTHER" id="PTHR30618:SF0">
    <property type="entry name" value="PURINE-URACIL PERMEASE NCS1"/>
    <property type="match status" value="1"/>
</dbReference>
<feature type="transmembrane region" description="Helical" evidence="6">
    <location>
        <begin position="42"/>
        <end position="62"/>
    </location>
</feature>
<evidence type="ECO:0000256" key="4">
    <source>
        <dbReference type="ARBA" id="ARBA00022989"/>
    </source>
</evidence>
<evidence type="ECO:0000256" key="6">
    <source>
        <dbReference type="SAM" id="Phobius"/>
    </source>
</evidence>
<dbReference type="Proteomes" id="UP001359886">
    <property type="component" value="Unassembled WGS sequence"/>
</dbReference>
<dbReference type="RefSeq" id="WP_354694007.1">
    <property type="nucleotide sequence ID" value="NZ_JAZHOG010000002.1"/>
</dbReference>
<sequence length="495" mass="53775">MNPAAEADTLPPITGAPAGTDASLSNADIAPVPPAERTWNAFSFYALWVGMAINIPTYMIAASLVEGGMSWGQAMWTVLLGNLIVLVPMALSGHAGTRYGIPFPVFARAAFGISGAHIPSFLRAIVACGWFGIQTWIGGAAIYTMVLIFWPAAAELPALMPAWIGVGWLQFACFMLFWLMNMALIWKGIHSIRVLEVLAAPFLVICGLALLAWAWTRADGFGPMLQAESRFNSTAEFAQLFFPSLTAMVGFWATLTLNISDFTRYARNQRAQVVGQLAGLPTTMTLFAFIGVAVTSATVVIFGEAIWDPVVLVRRFDSPILVLFAMLAVVIATISTNAAANVVGPANNFSNMWPSKIDFRRGGYITGVIGIVMTPWKLVADPSGYIFTWLIGYSALLGPVIGIILVDYYLIRRTELDLRDLYRREGRYAGFNRAALLALAAGVAPNVPGFLANVGLLGSDGWWVGLYNYAWFLGLAVAGLTYFWLMRNQRVTRIA</sequence>
<dbReference type="GO" id="GO:0015205">
    <property type="term" value="F:nucleobase transmembrane transporter activity"/>
    <property type="evidence" value="ECO:0007669"/>
    <property type="project" value="TreeGrafter"/>
</dbReference>
<evidence type="ECO:0000256" key="1">
    <source>
        <dbReference type="ARBA" id="ARBA00004141"/>
    </source>
</evidence>
<dbReference type="InterPro" id="IPR001248">
    <property type="entry name" value="Pur-cyt_permease"/>
</dbReference>
<evidence type="ECO:0000256" key="2">
    <source>
        <dbReference type="ARBA" id="ARBA00008974"/>
    </source>
</evidence>
<feature type="transmembrane region" description="Helical" evidence="6">
    <location>
        <begin position="286"/>
        <end position="307"/>
    </location>
</feature>
<evidence type="ECO:0000313" key="8">
    <source>
        <dbReference type="Proteomes" id="UP001359886"/>
    </source>
</evidence>
<accession>A0AAW9RCX0</accession>
<evidence type="ECO:0000313" key="7">
    <source>
        <dbReference type="EMBL" id="MEJ8566685.1"/>
    </source>
</evidence>
<dbReference type="FunFam" id="1.10.4160.10:FF:000001">
    <property type="entry name" value="Uracil permease, putative"/>
    <property type="match status" value="1"/>
</dbReference>
<evidence type="ECO:0000256" key="5">
    <source>
        <dbReference type="ARBA" id="ARBA00023136"/>
    </source>
</evidence>
<feature type="transmembrane region" description="Helical" evidence="6">
    <location>
        <begin position="466"/>
        <end position="485"/>
    </location>
</feature>
<comment type="caution">
    <text evidence="7">The sequence shown here is derived from an EMBL/GenBank/DDBJ whole genome shotgun (WGS) entry which is preliminary data.</text>
</comment>
<gene>
    <name evidence="7" type="ORF">V3330_03505</name>
</gene>
<feature type="transmembrane region" description="Helical" evidence="6">
    <location>
        <begin position="197"/>
        <end position="215"/>
    </location>
</feature>
<proteinExistence type="inferred from homology"/>
<comment type="subcellular location">
    <subcellularLocation>
        <location evidence="1">Membrane</location>
        <topology evidence="1">Multi-pass membrane protein</topology>
    </subcellularLocation>
</comment>
<dbReference type="NCBIfam" id="TIGR00800">
    <property type="entry name" value="ncs1"/>
    <property type="match status" value="1"/>
</dbReference>
<reference evidence="7 8" key="1">
    <citation type="submission" date="2024-02" db="EMBL/GenBank/DDBJ databases">
        <title>A novel Wenzhouxiangellaceae bacterium, isolated from coastal sediments.</title>
        <authorList>
            <person name="Du Z.-J."/>
            <person name="Ye Y.-Q."/>
            <person name="Zhang X.-Y."/>
        </authorList>
    </citation>
    <scope>NUCLEOTIDE SEQUENCE [LARGE SCALE GENOMIC DNA]</scope>
    <source>
        <strain evidence="7 8">CH-27</strain>
    </source>
</reference>
<organism evidence="7 8">
    <name type="scientific">Elongatibacter sediminis</name>
    <dbReference type="NCBI Taxonomy" id="3119006"/>
    <lineage>
        <taxon>Bacteria</taxon>
        <taxon>Pseudomonadati</taxon>
        <taxon>Pseudomonadota</taxon>
        <taxon>Gammaproteobacteria</taxon>
        <taxon>Chromatiales</taxon>
        <taxon>Wenzhouxiangellaceae</taxon>
        <taxon>Elongatibacter</taxon>
    </lineage>
</organism>
<feature type="transmembrane region" description="Helical" evidence="6">
    <location>
        <begin position="240"/>
        <end position="260"/>
    </location>
</feature>
<feature type="transmembrane region" description="Helical" evidence="6">
    <location>
        <begin position="363"/>
        <end position="380"/>
    </location>
</feature>
<evidence type="ECO:0000256" key="3">
    <source>
        <dbReference type="ARBA" id="ARBA00022692"/>
    </source>
</evidence>
<dbReference type="EMBL" id="JAZHOG010000002">
    <property type="protein sequence ID" value="MEJ8566685.1"/>
    <property type="molecule type" value="Genomic_DNA"/>
</dbReference>
<dbReference type="PANTHER" id="PTHR30618">
    <property type="entry name" value="NCS1 FAMILY PURINE/PYRIMIDINE TRANSPORTER"/>
    <property type="match status" value="1"/>
</dbReference>
<dbReference type="Pfam" id="PF02133">
    <property type="entry name" value="Transp_cyt_pur"/>
    <property type="match status" value="1"/>
</dbReference>
<keyword evidence="8" id="KW-1185">Reference proteome</keyword>
<keyword evidence="3 6" id="KW-0812">Transmembrane</keyword>
<dbReference type="AlphaFoldDB" id="A0AAW9RCX0"/>
<keyword evidence="5 6" id="KW-0472">Membrane</keyword>
<dbReference type="CDD" id="cd11485">
    <property type="entry name" value="SLC-NCS1sbd_YbbW-like"/>
    <property type="match status" value="1"/>
</dbReference>
<feature type="transmembrane region" description="Helical" evidence="6">
    <location>
        <begin position="319"/>
        <end position="343"/>
    </location>
</feature>
<dbReference type="GO" id="GO:0005886">
    <property type="term" value="C:plasma membrane"/>
    <property type="evidence" value="ECO:0007669"/>
    <property type="project" value="TreeGrafter"/>
</dbReference>
<feature type="transmembrane region" description="Helical" evidence="6">
    <location>
        <begin position="125"/>
        <end position="150"/>
    </location>
</feature>
<feature type="transmembrane region" description="Helical" evidence="6">
    <location>
        <begin position="74"/>
        <end position="93"/>
    </location>
</feature>
<name>A0AAW9RCX0_9GAMM</name>
<feature type="transmembrane region" description="Helical" evidence="6">
    <location>
        <begin position="162"/>
        <end position="185"/>
    </location>
</feature>
<dbReference type="InterPro" id="IPR012681">
    <property type="entry name" value="NCS1"/>
</dbReference>
<feature type="transmembrane region" description="Helical" evidence="6">
    <location>
        <begin position="431"/>
        <end position="454"/>
    </location>
</feature>